<sequence length="329" mass="35474">AGDFFWGDGCTLAEDDSKWISSEPNVGEKYARLAVSGDTKLVTPPNTFGPAQANVTWVNVGPAGSSHMFGFSEDTLTAVEAREACGRQTGGGHLANLDAMFDDVAQYVITHHPDRNYWVNVTRSNEGTTVPISLLTLHWTAIGKSIDLFRFSNVQLNYREAVQACADVAGDVRLASDYDIYSVVGAEGYLVGHYTQHEFWVTASGLYFEPAYVRSDNGILSYEVFGVTEAETRGFLCTGMPETLGGTQNNDVTSTASDVSTVSTDITANDATSETTTTAEEEGSPNIDVTSTDGDTSTLSTDPTNTDATVQHRMKLQKRQRATTSSQPL</sequence>
<evidence type="ECO:0000256" key="1">
    <source>
        <dbReference type="SAM" id="MobiDB-lite"/>
    </source>
</evidence>
<evidence type="ECO:0000313" key="2">
    <source>
        <dbReference type="EMBL" id="KAK7484773.1"/>
    </source>
</evidence>
<dbReference type="EMBL" id="JACVVK020000204">
    <property type="protein sequence ID" value="KAK7484773.1"/>
    <property type="molecule type" value="Genomic_DNA"/>
</dbReference>
<feature type="compositionally biased region" description="Low complexity" evidence="1">
    <location>
        <begin position="290"/>
        <end position="304"/>
    </location>
</feature>
<dbReference type="InterPro" id="IPR016187">
    <property type="entry name" value="CTDL_fold"/>
</dbReference>
<dbReference type="Proteomes" id="UP001519460">
    <property type="component" value="Unassembled WGS sequence"/>
</dbReference>
<reference evidence="2 3" key="1">
    <citation type="journal article" date="2023" name="Sci. Data">
        <title>Genome assembly of the Korean intertidal mud-creeper Batillaria attramentaria.</title>
        <authorList>
            <person name="Patra A.K."/>
            <person name="Ho P.T."/>
            <person name="Jun S."/>
            <person name="Lee S.J."/>
            <person name="Kim Y."/>
            <person name="Won Y.J."/>
        </authorList>
    </citation>
    <scope>NUCLEOTIDE SEQUENCE [LARGE SCALE GENOMIC DNA]</scope>
    <source>
        <strain evidence="2">Wonlab-2016</strain>
    </source>
</reference>
<name>A0ABD0KCG1_9CAEN</name>
<feature type="compositionally biased region" description="Basic residues" evidence="1">
    <location>
        <begin position="312"/>
        <end position="321"/>
    </location>
</feature>
<protein>
    <recommendedName>
        <fullName evidence="4">C-type lectin domain-containing protein</fullName>
    </recommendedName>
</protein>
<feature type="non-terminal residue" evidence="2">
    <location>
        <position position="329"/>
    </location>
</feature>
<dbReference type="AlphaFoldDB" id="A0ABD0KCG1"/>
<dbReference type="SUPFAM" id="SSF56436">
    <property type="entry name" value="C-type lectin-like"/>
    <property type="match status" value="2"/>
</dbReference>
<gene>
    <name evidence="2" type="ORF">BaRGS_00023947</name>
</gene>
<comment type="caution">
    <text evidence="2">The sequence shown here is derived from an EMBL/GenBank/DDBJ whole genome shotgun (WGS) entry which is preliminary data.</text>
</comment>
<evidence type="ECO:0008006" key="4">
    <source>
        <dbReference type="Google" id="ProtNLM"/>
    </source>
</evidence>
<evidence type="ECO:0000313" key="3">
    <source>
        <dbReference type="Proteomes" id="UP001519460"/>
    </source>
</evidence>
<feature type="compositionally biased region" description="Low complexity" evidence="1">
    <location>
        <begin position="251"/>
        <end position="278"/>
    </location>
</feature>
<proteinExistence type="predicted"/>
<feature type="non-terminal residue" evidence="2">
    <location>
        <position position="1"/>
    </location>
</feature>
<keyword evidence="3" id="KW-1185">Reference proteome</keyword>
<accession>A0ABD0KCG1</accession>
<feature type="region of interest" description="Disordered" evidence="1">
    <location>
        <begin position="247"/>
        <end position="329"/>
    </location>
</feature>
<organism evidence="2 3">
    <name type="scientific">Batillaria attramentaria</name>
    <dbReference type="NCBI Taxonomy" id="370345"/>
    <lineage>
        <taxon>Eukaryota</taxon>
        <taxon>Metazoa</taxon>
        <taxon>Spiralia</taxon>
        <taxon>Lophotrochozoa</taxon>
        <taxon>Mollusca</taxon>
        <taxon>Gastropoda</taxon>
        <taxon>Caenogastropoda</taxon>
        <taxon>Sorbeoconcha</taxon>
        <taxon>Cerithioidea</taxon>
        <taxon>Batillariidae</taxon>
        <taxon>Batillaria</taxon>
    </lineage>
</organism>